<keyword evidence="4" id="KW-1185">Reference proteome</keyword>
<dbReference type="InterPro" id="IPR052899">
    <property type="entry name" value="Class-I_DAHP_synthase"/>
</dbReference>
<dbReference type="EC" id="2.5.1.55" evidence="3"/>
<dbReference type="PANTHER" id="PTHR43018">
    <property type="entry name" value="PHOSPHO-2-DEHYDRO-3-DEOXYHEPTONATE ALDOLASE"/>
    <property type="match status" value="1"/>
</dbReference>
<dbReference type="InterPro" id="IPR006268">
    <property type="entry name" value="DAHP_syn_2"/>
</dbReference>
<evidence type="ECO:0000313" key="4">
    <source>
        <dbReference type="Proteomes" id="UP001208689"/>
    </source>
</evidence>
<reference evidence="3" key="1">
    <citation type="submission" date="2022-09" db="EMBL/GenBank/DDBJ databases">
        <title>Actin cytoskeleton and complex cell architecture in an #Asgard archaeon.</title>
        <authorList>
            <person name="Ponce Toledo R.I."/>
            <person name="Schleper C."/>
            <person name="Rodrigues Oliveira T."/>
            <person name="Wollweber F."/>
            <person name="Xu J."/>
            <person name="Rittmann S."/>
            <person name="Klingl A."/>
            <person name="Pilhofer M."/>
        </authorList>
    </citation>
    <scope>NUCLEOTIDE SEQUENCE</scope>
    <source>
        <strain evidence="3">B-35</strain>
    </source>
</reference>
<accession>A0ABY6HU42</accession>
<dbReference type="NCBIfam" id="NF006421">
    <property type="entry name" value="PRK08673.1"/>
    <property type="match status" value="1"/>
</dbReference>
<dbReference type="InterPro" id="IPR013785">
    <property type="entry name" value="Aldolase_TIM"/>
</dbReference>
<dbReference type="PANTHER" id="PTHR43018:SF1">
    <property type="entry name" value="PROTEIN AROA(G)"/>
    <property type="match status" value="1"/>
</dbReference>
<name>A0ABY6HU42_9ARCH</name>
<dbReference type="NCBIfam" id="TIGR01361">
    <property type="entry name" value="DAHP_synth_Bsub"/>
    <property type="match status" value="1"/>
</dbReference>
<dbReference type="Gene3D" id="3.20.20.70">
    <property type="entry name" value="Aldolase class I"/>
    <property type="match status" value="1"/>
</dbReference>
<dbReference type="GO" id="GO:0008676">
    <property type="term" value="F:3-deoxy-8-phosphooctulonate synthase activity"/>
    <property type="evidence" value="ECO:0007669"/>
    <property type="project" value="UniProtKB-EC"/>
</dbReference>
<dbReference type="SUPFAM" id="SSF51569">
    <property type="entry name" value="Aldolase"/>
    <property type="match status" value="1"/>
</dbReference>
<sequence length="327" mass="35537">MLIKIKRNANRKDVDEFIQKLGGGQAGVKIINWGDDRYLVSKKLTENSPIIEEIKDIKSKHHLSSREFKLEDTVIAIGNTRIGGSSITIIAGPCAIETELQIKSAARFVKAAGAHILRGGAFKPRTSPHSFRGLEEEGLKYLQEAGKEVGLPVVTEVMTAEDVPLVAKYADILQIGSRNMQNYMLLDACGKIRKPILLKRGLSSTVDEFLLASEYILAGGNQNVILCERGIRTFENAFRNTLDLNAVAYLKQVSHLPVIVDPSHGTGLRPLVTPLAQAAIAVGADGVIIEATATPDEALCDGAQSLDEPMLNTLITNVNRISSVVYR</sequence>
<evidence type="ECO:0000259" key="2">
    <source>
        <dbReference type="Pfam" id="PF00793"/>
    </source>
</evidence>
<evidence type="ECO:0000313" key="3">
    <source>
        <dbReference type="EMBL" id="UYP47034.1"/>
    </source>
</evidence>
<evidence type="ECO:0000256" key="1">
    <source>
        <dbReference type="ARBA" id="ARBA00022679"/>
    </source>
</evidence>
<gene>
    <name evidence="3" type="ORF">NEF87_003319</name>
</gene>
<dbReference type="NCBIfam" id="NF009239">
    <property type="entry name" value="PRK12595.1"/>
    <property type="match status" value="1"/>
</dbReference>
<dbReference type="EMBL" id="CP104013">
    <property type="protein sequence ID" value="UYP47034.1"/>
    <property type="molecule type" value="Genomic_DNA"/>
</dbReference>
<feature type="domain" description="DAHP synthetase I/KDSA" evidence="2">
    <location>
        <begin position="79"/>
        <end position="314"/>
    </location>
</feature>
<protein>
    <submittedName>
        <fullName evidence="3">2-dehydro-3-deoxyphosphooctonate aldolase</fullName>
        <ecNumber evidence="3">2.5.1.55</ecNumber>
    </submittedName>
</protein>
<dbReference type="Proteomes" id="UP001208689">
    <property type="component" value="Chromosome"/>
</dbReference>
<organism evidence="3 4">
    <name type="scientific">Candidatus Lokiarchaeum ossiferum</name>
    <dbReference type="NCBI Taxonomy" id="2951803"/>
    <lineage>
        <taxon>Archaea</taxon>
        <taxon>Promethearchaeati</taxon>
        <taxon>Promethearchaeota</taxon>
        <taxon>Promethearchaeia</taxon>
        <taxon>Promethearchaeales</taxon>
        <taxon>Promethearchaeaceae</taxon>
        <taxon>Candidatus Lokiarchaeum</taxon>
    </lineage>
</organism>
<dbReference type="InterPro" id="IPR006218">
    <property type="entry name" value="DAHP1/KDSA"/>
</dbReference>
<dbReference type="Pfam" id="PF00793">
    <property type="entry name" value="DAHP_synth_1"/>
    <property type="match status" value="1"/>
</dbReference>
<proteinExistence type="predicted"/>
<keyword evidence="1 3" id="KW-0808">Transferase</keyword>